<dbReference type="Gene3D" id="2.60.200.40">
    <property type="match status" value="2"/>
</dbReference>
<dbReference type="InterPro" id="IPR016064">
    <property type="entry name" value="NAD/diacylglycerol_kinase_sf"/>
</dbReference>
<dbReference type="VEuPathDB" id="TriTrypDB:TvY486_0701090"/>
<feature type="domain" description="DAGKc" evidence="6">
    <location>
        <begin position="218"/>
        <end position="303"/>
    </location>
</feature>
<dbReference type="InterPro" id="IPR017438">
    <property type="entry name" value="ATP-NAD_kinase_N"/>
</dbReference>
<dbReference type="GO" id="GO:0046512">
    <property type="term" value="P:sphingosine biosynthetic process"/>
    <property type="evidence" value="ECO:0007669"/>
    <property type="project" value="TreeGrafter"/>
</dbReference>
<feature type="region of interest" description="Disordered" evidence="5">
    <location>
        <begin position="332"/>
        <end position="358"/>
    </location>
</feature>
<name>G0TXS4_TRYVY</name>
<evidence type="ECO:0000256" key="2">
    <source>
        <dbReference type="ARBA" id="ARBA00022741"/>
    </source>
</evidence>
<dbReference type="InterPro" id="IPR045540">
    <property type="entry name" value="YegS/DAGK_C"/>
</dbReference>
<dbReference type="GO" id="GO:0016020">
    <property type="term" value="C:membrane"/>
    <property type="evidence" value="ECO:0007669"/>
    <property type="project" value="TreeGrafter"/>
</dbReference>
<dbReference type="Gene3D" id="3.40.50.10330">
    <property type="entry name" value="Probable inorganic polyphosphate/atp-NAD kinase, domain 1"/>
    <property type="match status" value="1"/>
</dbReference>
<evidence type="ECO:0000259" key="6">
    <source>
        <dbReference type="PROSITE" id="PS50146"/>
    </source>
</evidence>
<feature type="region of interest" description="Disordered" evidence="5">
    <location>
        <begin position="447"/>
        <end position="472"/>
    </location>
</feature>
<accession>G0TXS4</accession>
<feature type="region of interest" description="Disordered" evidence="5">
    <location>
        <begin position="1"/>
        <end position="20"/>
    </location>
</feature>
<evidence type="ECO:0000256" key="1">
    <source>
        <dbReference type="ARBA" id="ARBA00022679"/>
    </source>
</evidence>
<dbReference type="InterPro" id="IPR001206">
    <property type="entry name" value="Diacylglycerol_kinase_cat_dom"/>
</dbReference>
<dbReference type="GO" id="GO:0005737">
    <property type="term" value="C:cytoplasm"/>
    <property type="evidence" value="ECO:0007669"/>
    <property type="project" value="TreeGrafter"/>
</dbReference>
<keyword evidence="2" id="KW-0547">Nucleotide-binding</keyword>
<keyword evidence="3" id="KW-0418">Kinase</keyword>
<keyword evidence="4" id="KW-0067">ATP-binding</keyword>
<protein>
    <recommendedName>
        <fullName evidence="6">DAGKc domain-containing protein</fullName>
    </recommendedName>
</protein>
<dbReference type="PROSITE" id="PS50146">
    <property type="entry name" value="DAGK"/>
    <property type="match status" value="1"/>
</dbReference>
<dbReference type="EMBL" id="HE573023">
    <property type="protein sequence ID" value="CCC48766.1"/>
    <property type="molecule type" value="Genomic_DNA"/>
</dbReference>
<dbReference type="SUPFAM" id="SSF111331">
    <property type="entry name" value="NAD kinase/diacylglycerol kinase-like"/>
    <property type="match status" value="2"/>
</dbReference>
<organism evidence="7">
    <name type="scientific">Trypanosoma vivax (strain Y486)</name>
    <dbReference type="NCBI Taxonomy" id="1055687"/>
    <lineage>
        <taxon>Eukaryota</taxon>
        <taxon>Discoba</taxon>
        <taxon>Euglenozoa</taxon>
        <taxon>Kinetoplastea</taxon>
        <taxon>Metakinetoplastina</taxon>
        <taxon>Trypanosomatida</taxon>
        <taxon>Trypanosomatidae</taxon>
        <taxon>Trypanosoma</taxon>
        <taxon>Duttonella</taxon>
    </lineage>
</organism>
<gene>
    <name evidence="7" type="ORF">TVY486_0701090</name>
</gene>
<sequence>MSDFKSETTPPGISTTLVPNMDEPLDMRLGKNTEGDEKISVMVNYRRFQATLTFMTGLQRLVLTREKHNGKEQCIMNISTWNIVNIETSEEMLLRQAKRHINDGAHKRSASSSNEGHFTSLQRVFQRQACQSRTFDEVTICPHSASPSMGSASVGVHSRTTSGVRATGITYYLHYIKDKRSKSAPYLSTLQFTTLQSASNQQEVMCLVQRLLHNVYPCGVKKLLFFISRKSGNGSAWNIYRDMVQPVLHFSRHEIEAIVTTRARHCEDYIADLVNDISGHHVIVTIGGDGMMYETVNGLSRRRKVLSATDPTVTRKEKNGLKCDAGCPLKVERGEDAHSDPGTARPSSSGTVDRGRQIREGRTAFGGRGMTDSMFDLVTLAFPLAGEAQNQAPELPLIATIPAGSGCGMAKTLNVCSIKESILALVHLRCSWKDTISVQYKQSDCTETMDSNRTDKGNRTDSLHNSTDSYSGGVAERGSVLEGGAVDDVTIERVACMTSTFGVFNEIDCGSEKLRWMGNARFTAFAGFILLRGLRSYGARLRYLPWSGKSGQQLLKLCENDKLPTEEELPACTSTDECPHCSQFMPNRRRMLGTCVQRDGRGVGRATNIALPQLHGVSTSDIGALEGEVGEVQEQENEEMEAVRDIDFDNEDLPWVTLEGKFAVVFISNTRHATKDVLMTPFAHMGDGSLDIVSGQQLLKLCENDKLPTEEELPACTSTDECPHCSQFMPNRRRMLGTCVQRDGRGVGRATNIALPQLHGVSTSDIGALEGEVGEVQEQENEEMEAVRDIDFDNEDLPWVTLEGKFAVVFISNTRHATKDVLMTPFAHMGDGSLDIVFIFEKKKSSRRDFVRFFLGLETGKHVHLPFVSYVKARAVELEGFDGNIMIDGEMLPSRKVRILPRRCDYQFVHGCGSRTNKKSKKR</sequence>
<dbReference type="AlphaFoldDB" id="G0TXS4"/>
<dbReference type="InterPro" id="IPR050187">
    <property type="entry name" value="Lipid_Phosphate_FormReg"/>
</dbReference>
<keyword evidence="1" id="KW-0808">Transferase</keyword>
<evidence type="ECO:0000256" key="4">
    <source>
        <dbReference type="ARBA" id="ARBA00022840"/>
    </source>
</evidence>
<feature type="compositionally biased region" description="Basic and acidic residues" evidence="5">
    <location>
        <begin position="450"/>
        <end position="462"/>
    </location>
</feature>
<evidence type="ECO:0000256" key="3">
    <source>
        <dbReference type="ARBA" id="ARBA00022777"/>
    </source>
</evidence>
<feature type="compositionally biased region" description="Polar residues" evidence="5">
    <location>
        <begin position="7"/>
        <end position="18"/>
    </location>
</feature>
<reference evidence="7" key="1">
    <citation type="journal article" date="2012" name="Proc. Natl. Acad. Sci. U.S.A.">
        <title>Antigenic diversity is generated by distinct evolutionary mechanisms in African trypanosome species.</title>
        <authorList>
            <person name="Jackson A.P."/>
            <person name="Berry A."/>
            <person name="Aslett M."/>
            <person name="Allison H.C."/>
            <person name="Burton P."/>
            <person name="Vavrova-Anderson J."/>
            <person name="Brown R."/>
            <person name="Browne H."/>
            <person name="Corton N."/>
            <person name="Hauser H."/>
            <person name="Gamble J."/>
            <person name="Gilderthorp R."/>
            <person name="Marcello L."/>
            <person name="McQuillan J."/>
            <person name="Otto T.D."/>
            <person name="Quail M.A."/>
            <person name="Sanders M.J."/>
            <person name="van Tonder A."/>
            <person name="Ginger M.L."/>
            <person name="Field M.C."/>
            <person name="Barry J.D."/>
            <person name="Hertz-Fowler C."/>
            <person name="Berriman M."/>
        </authorList>
    </citation>
    <scope>NUCLEOTIDE SEQUENCE</scope>
    <source>
        <strain evidence="7">Y486</strain>
    </source>
</reference>
<dbReference type="Pfam" id="PF19279">
    <property type="entry name" value="YegS_C"/>
    <property type="match status" value="1"/>
</dbReference>
<evidence type="ECO:0000256" key="5">
    <source>
        <dbReference type="SAM" id="MobiDB-lite"/>
    </source>
</evidence>
<proteinExistence type="predicted"/>
<dbReference type="PANTHER" id="PTHR12358">
    <property type="entry name" value="SPHINGOSINE KINASE"/>
    <property type="match status" value="1"/>
</dbReference>
<evidence type="ECO:0000313" key="7">
    <source>
        <dbReference type="EMBL" id="CCC48766.1"/>
    </source>
</evidence>
<dbReference type="PANTHER" id="PTHR12358:SF31">
    <property type="entry name" value="ACYLGLYCEROL KINASE, MITOCHONDRIAL"/>
    <property type="match status" value="1"/>
</dbReference>
<dbReference type="GO" id="GO:0001727">
    <property type="term" value="F:lipid kinase activity"/>
    <property type="evidence" value="ECO:0007669"/>
    <property type="project" value="TreeGrafter"/>
</dbReference>
<dbReference type="Pfam" id="PF00781">
    <property type="entry name" value="DAGK_cat"/>
    <property type="match status" value="1"/>
</dbReference>
<dbReference type="GO" id="GO:0005524">
    <property type="term" value="F:ATP binding"/>
    <property type="evidence" value="ECO:0007669"/>
    <property type="project" value="UniProtKB-KW"/>
</dbReference>